<dbReference type="AlphaFoldDB" id="A0A1R3RNQ7"/>
<dbReference type="OrthoDB" id="433512at2759"/>
<dbReference type="PANTHER" id="PTHR23511:SF34">
    <property type="entry name" value="SYNAPTIC VESICLE GLYCOPROTEIN 2"/>
    <property type="match status" value="1"/>
</dbReference>
<feature type="transmembrane region" description="Helical" evidence="7">
    <location>
        <begin position="512"/>
        <end position="537"/>
    </location>
</feature>
<name>A0A1R3RNQ7_ASPC5</name>
<dbReference type="PROSITE" id="PS50850">
    <property type="entry name" value="MFS"/>
    <property type="match status" value="1"/>
</dbReference>
<feature type="region of interest" description="Disordered" evidence="6">
    <location>
        <begin position="581"/>
        <end position="616"/>
    </location>
</feature>
<dbReference type="InterPro" id="IPR036259">
    <property type="entry name" value="MFS_trans_sf"/>
</dbReference>
<evidence type="ECO:0000256" key="5">
    <source>
        <dbReference type="ARBA" id="ARBA00023136"/>
    </source>
</evidence>
<feature type="transmembrane region" description="Helical" evidence="7">
    <location>
        <begin position="478"/>
        <end position="500"/>
    </location>
</feature>
<feature type="transmembrane region" description="Helical" evidence="7">
    <location>
        <begin position="446"/>
        <end position="466"/>
    </location>
</feature>
<evidence type="ECO:0000256" key="6">
    <source>
        <dbReference type="SAM" id="MobiDB-lite"/>
    </source>
</evidence>
<dbReference type="InterPro" id="IPR005829">
    <property type="entry name" value="Sugar_transporter_CS"/>
</dbReference>
<evidence type="ECO:0000256" key="7">
    <source>
        <dbReference type="SAM" id="Phobius"/>
    </source>
</evidence>
<feature type="transmembrane region" description="Helical" evidence="7">
    <location>
        <begin position="94"/>
        <end position="114"/>
    </location>
</feature>
<feature type="transmembrane region" description="Helical" evidence="7">
    <location>
        <begin position="359"/>
        <end position="379"/>
    </location>
</feature>
<dbReference type="InterPro" id="IPR020846">
    <property type="entry name" value="MFS_dom"/>
</dbReference>
<dbReference type="Pfam" id="PF00083">
    <property type="entry name" value="Sugar_tr"/>
    <property type="match status" value="2"/>
</dbReference>
<feature type="domain" description="Major facilitator superfamily (MFS) profile" evidence="8">
    <location>
        <begin position="47"/>
        <end position="576"/>
    </location>
</feature>
<dbReference type="GO" id="GO:0016020">
    <property type="term" value="C:membrane"/>
    <property type="evidence" value="ECO:0007669"/>
    <property type="project" value="UniProtKB-SubCell"/>
</dbReference>
<feature type="transmembrane region" description="Helical" evidence="7">
    <location>
        <begin position="239"/>
        <end position="257"/>
    </location>
</feature>
<dbReference type="EMBL" id="KV907499">
    <property type="protein sequence ID" value="OOF96114.1"/>
    <property type="molecule type" value="Genomic_DNA"/>
</dbReference>
<feature type="transmembrane region" description="Helical" evidence="7">
    <location>
        <begin position="549"/>
        <end position="571"/>
    </location>
</feature>
<dbReference type="OMA" id="TKWLIPE"/>
<dbReference type="SUPFAM" id="SSF103473">
    <property type="entry name" value="MFS general substrate transporter"/>
    <property type="match status" value="1"/>
</dbReference>
<keyword evidence="3 7" id="KW-0812">Transmembrane</keyword>
<dbReference type="STRING" id="602072.A0A1R3RNQ7"/>
<evidence type="ECO:0000256" key="1">
    <source>
        <dbReference type="ARBA" id="ARBA00004141"/>
    </source>
</evidence>
<evidence type="ECO:0000256" key="2">
    <source>
        <dbReference type="ARBA" id="ARBA00022448"/>
    </source>
</evidence>
<keyword evidence="10" id="KW-1185">Reference proteome</keyword>
<feature type="transmembrane region" description="Helical" evidence="7">
    <location>
        <begin position="418"/>
        <end position="439"/>
    </location>
</feature>
<dbReference type="Gene3D" id="1.20.1250.20">
    <property type="entry name" value="MFS general substrate transporter like domains"/>
    <property type="match status" value="2"/>
</dbReference>
<feature type="transmembrane region" description="Helical" evidence="7">
    <location>
        <begin position="126"/>
        <end position="144"/>
    </location>
</feature>
<feature type="transmembrane region" description="Helical" evidence="7">
    <location>
        <begin position="156"/>
        <end position="177"/>
    </location>
</feature>
<keyword evidence="4 7" id="KW-1133">Transmembrane helix</keyword>
<sequence length="616" mass="68263">MGLPFKIRLFLNPWGQYENFQHLPPAQRHDFIINRLETARRREWFWVVLVAGIGFFTDAYCIFSVNMVTPMLSVVYWGDQVNKSASSLVHNYEVALGIVTLGGALVGQLIFGIAADIWGRRKMYGLELIILIFSTLGMSMSSSGKNDSMSMIGVLLFWRFFMGLGVGADYPLSAVICSEFAPTRIRGRMLAAVFFCQSIGEAAAALVALIAIAGFRHSLTNDPSHADCGDSCARDLDKIWRLIVGLGAVPAFIALWFRLTIIESPRYTVDVLQDSLQAVADVSQFYQQGSPLQTSSLSVGQESHERAESMHRPSHVEEGRIISPVPSQRPRTVDSNRKSSVPDSRWADFKRFLRRGHNLRILVAISLCWFCLDLPFYGLGLMNADVINVIWSGSTSNTGSALSTKPVGIYQYFLRMSYQSIVVVSSGAIVGSVIAILVIDRIGRRTLQFVGFCWLLILNLIIGATFRSLSTDGNSSALVVLYILTQIFFNFGPNTTTYIIPAELFPTRFRSTCHGIAAASGKLGSIIAQCFLGYVSFGHDANWEYVSNWLGYALLCLAFFMLMGLITTYWIPDTRDPQGNNKSLEQIAAEMEPDSEDIPPELWAGDSSSEYADFDG</sequence>
<accession>A0A1R3RNQ7</accession>
<evidence type="ECO:0000259" key="8">
    <source>
        <dbReference type="PROSITE" id="PS50850"/>
    </source>
</evidence>
<protein>
    <recommendedName>
        <fullName evidence="8">Major facilitator superfamily (MFS) profile domain-containing protein</fullName>
    </recommendedName>
</protein>
<reference evidence="10" key="1">
    <citation type="journal article" date="2017" name="Genome Biol.">
        <title>Comparative genomics reveals high biological diversity and specific adaptations in the industrially and medically important fungal genus Aspergillus.</title>
        <authorList>
            <person name="de Vries R.P."/>
            <person name="Riley R."/>
            <person name="Wiebenga A."/>
            <person name="Aguilar-Osorio G."/>
            <person name="Amillis S."/>
            <person name="Uchima C.A."/>
            <person name="Anderluh G."/>
            <person name="Asadollahi M."/>
            <person name="Askin M."/>
            <person name="Barry K."/>
            <person name="Battaglia E."/>
            <person name="Bayram O."/>
            <person name="Benocci T."/>
            <person name="Braus-Stromeyer S.A."/>
            <person name="Caldana C."/>
            <person name="Canovas D."/>
            <person name="Cerqueira G.C."/>
            <person name="Chen F."/>
            <person name="Chen W."/>
            <person name="Choi C."/>
            <person name="Clum A."/>
            <person name="Dos Santos R.A."/>
            <person name="Damasio A.R."/>
            <person name="Diallinas G."/>
            <person name="Emri T."/>
            <person name="Fekete E."/>
            <person name="Flipphi M."/>
            <person name="Freyberg S."/>
            <person name="Gallo A."/>
            <person name="Gournas C."/>
            <person name="Habgood R."/>
            <person name="Hainaut M."/>
            <person name="Harispe M.L."/>
            <person name="Henrissat B."/>
            <person name="Hilden K.S."/>
            <person name="Hope R."/>
            <person name="Hossain A."/>
            <person name="Karabika E."/>
            <person name="Karaffa L."/>
            <person name="Karanyi Z."/>
            <person name="Krasevec N."/>
            <person name="Kuo A."/>
            <person name="Kusch H."/>
            <person name="LaButti K."/>
            <person name="Lagendijk E.L."/>
            <person name="Lapidus A."/>
            <person name="Levasseur A."/>
            <person name="Lindquist E."/>
            <person name="Lipzen A."/>
            <person name="Logrieco A.F."/>
            <person name="MacCabe A."/>
            <person name="Maekelae M.R."/>
            <person name="Malavazi I."/>
            <person name="Melin P."/>
            <person name="Meyer V."/>
            <person name="Mielnichuk N."/>
            <person name="Miskei M."/>
            <person name="Molnar A.P."/>
            <person name="Mule G."/>
            <person name="Ngan C.Y."/>
            <person name="Orejas M."/>
            <person name="Orosz E."/>
            <person name="Ouedraogo J.P."/>
            <person name="Overkamp K.M."/>
            <person name="Park H.-S."/>
            <person name="Perrone G."/>
            <person name="Piumi F."/>
            <person name="Punt P.J."/>
            <person name="Ram A.F."/>
            <person name="Ramon A."/>
            <person name="Rauscher S."/>
            <person name="Record E."/>
            <person name="Riano-Pachon D.M."/>
            <person name="Robert V."/>
            <person name="Roehrig J."/>
            <person name="Ruller R."/>
            <person name="Salamov A."/>
            <person name="Salih N.S."/>
            <person name="Samson R.A."/>
            <person name="Sandor E."/>
            <person name="Sanguinetti M."/>
            <person name="Schuetze T."/>
            <person name="Sepcic K."/>
            <person name="Shelest E."/>
            <person name="Sherlock G."/>
            <person name="Sophianopoulou V."/>
            <person name="Squina F.M."/>
            <person name="Sun H."/>
            <person name="Susca A."/>
            <person name="Todd R.B."/>
            <person name="Tsang A."/>
            <person name="Unkles S.E."/>
            <person name="van de Wiele N."/>
            <person name="van Rossen-Uffink D."/>
            <person name="Oliveira J.V."/>
            <person name="Vesth T.C."/>
            <person name="Visser J."/>
            <person name="Yu J.-H."/>
            <person name="Zhou M."/>
            <person name="Andersen M.R."/>
            <person name="Archer D.B."/>
            <person name="Baker S.E."/>
            <person name="Benoit I."/>
            <person name="Brakhage A.A."/>
            <person name="Braus G.H."/>
            <person name="Fischer R."/>
            <person name="Frisvad J.C."/>
            <person name="Goldman G.H."/>
            <person name="Houbraken J."/>
            <person name="Oakley B."/>
            <person name="Pocsi I."/>
            <person name="Scazzocchio C."/>
            <person name="Seiboth B."/>
            <person name="vanKuyk P.A."/>
            <person name="Wortman J."/>
            <person name="Dyer P.S."/>
            <person name="Grigoriev I.V."/>
        </authorList>
    </citation>
    <scope>NUCLEOTIDE SEQUENCE [LARGE SCALE GENOMIC DNA]</scope>
    <source>
        <strain evidence="10">ITEM 5010</strain>
    </source>
</reference>
<dbReference type="PANTHER" id="PTHR23511">
    <property type="entry name" value="SYNAPTIC VESICLE GLYCOPROTEIN 2"/>
    <property type="match status" value="1"/>
</dbReference>
<proteinExistence type="predicted"/>
<feature type="transmembrane region" description="Helical" evidence="7">
    <location>
        <begin position="44"/>
        <end position="65"/>
    </location>
</feature>
<feature type="compositionally biased region" description="Basic and acidic residues" evidence="6">
    <location>
        <begin position="302"/>
        <end position="320"/>
    </location>
</feature>
<organism evidence="9 10">
    <name type="scientific">Aspergillus carbonarius (strain ITEM 5010)</name>
    <dbReference type="NCBI Taxonomy" id="602072"/>
    <lineage>
        <taxon>Eukaryota</taxon>
        <taxon>Fungi</taxon>
        <taxon>Dikarya</taxon>
        <taxon>Ascomycota</taxon>
        <taxon>Pezizomycotina</taxon>
        <taxon>Eurotiomycetes</taxon>
        <taxon>Eurotiomycetidae</taxon>
        <taxon>Eurotiales</taxon>
        <taxon>Aspergillaceae</taxon>
        <taxon>Aspergillus</taxon>
        <taxon>Aspergillus subgen. Circumdati</taxon>
    </lineage>
</organism>
<keyword evidence="2" id="KW-0813">Transport</keyword>
<dbReference type="VEuPathDB" id="FungiDB:ASPCADRAFT_130434"/>
<evidence type="ECO:0000256" key="4">
    <source>
        <dbReference type="ARBA" id="ARBA00022989"/>
    </source>
</evidence>
<dbReference type="InterPro" id="IPR005828">
    <property type="entry name" value="MFS_sugar_transport-like"/>
</dbReference>
<evidence type="ECO:0000313" key="9">
    <source>
        <dbReference type="EMBL" id="OOF96114.1"/>
    </source>
</evidence>
<evidence type="ECO:0000313" key="10">
    <source>
        <dbReference type="Proteomes" id="UP000188318"/>
    </source>
</evidence>
<feature type="region of interest" description="Disordered" evidence="6">
    <location>
        <begin position="293"/>
        <end position="340"/>
    </location>
</feature>
<dbReference type="PROSITE" id="PS00216">
    <property type="entry name" value="SUGAR_TRANSPORT_1"/>
    <property type="match status" value="1"/>
</dbReference>
<dbReference type="Proteomes" id="UP000188318">
    <property type="component" value="Unassembled WGS sequence"/>
</dbReference>
<dbReference type="GO" id="GO:0022857">
    <property type="term" value="F:transmembrane transporter activity"/>
    <property type="evidence" value="ECO:0007669"/>
    <property type="project" value="InterPro"/>
</dbReference>
<comment type="subcellular location">
    <subcellularLocation>
        <location evidence="1">Membrane</location>
        <topology evidence="1">Multi-pass membrane protein</topology>
    </subcellularLocation>
</comment>
<evidence type="ECO:0000256" key="3">
    <source>
        <dbReference type="ARBA" id="ARBA00022692"/>
    </source>
</evidence>
<gene>
    <name evidence="9" type="ORF">ASPCADRAFT_130434</name>
</gene>
<keyword evidence="5 7" id="KW-0472">Membrane</keyword>
<feature type="transmembrane region" description="Helical" evidence="7">
    <location>
        <begin position="189"/>
        <end position="215"/>
    </location>
</feature>
<dbReference type="PROSITE" id="PS00217">
    <property type="entry name" value="SUGAR_TRANSPORT_2"/>
    <property type="match status" value="1"/>
</dbReference>